<feature type="transmembrane region" description="Helical" evidence="2">
    <location>
        <begin position="16"/>
        <end position="35"/>
    </location>
</feature>
<keyword evidence="2" id="KW-0472">Membrane</keyword>
<dbReference type="PANTHER" id="PTHR34283:SF1">
    <property type="entry name" value="PROTEIN RESPONSE TO LOW SULFUR 1"/>
    <property type="match status" value="1"/>
</dbReference>
<evidence type="ECO:0000313" key="4">
    <source>
        <dbReference type="Proteomes" id="UP000447434"/>
    </source>
</evidence>
<keyword evidence="2" id="KW-0812">Transmembrane</keyword>
<protein>
    <submittedName>
        <fullName evidence="3">Uncharacterized protein</fullName>
    </submittedName>
</protein>
<keyword evidence="1" id="KW-0175">Coiled coil</keyword>
<dbReference type="AlphaFoldDB" id="A0A6A4QMF6"/>
<feature type="coiled-coil region" evidence="1">
    <location>
        <begin position="82"/>
        <end position="144"/>
    </location>
</feature>
<evidence type="ECO:0000256" key="1">
    <source>
        <dbReference type="SAM" id="Coils"/>
    </source>
</evidence>
<dbReference type="EMBL" id="WOCE01000004">
    <property type="protein sequence ID" value="KAE9615181.1"/>
    <property type="molecule type" value="Genomic_DNA"/>
</dbReference>
<evidence type="ECO:0000256" key="2">
    <source>
        <dbReference type="SAM" id="Phobius"/>
    </source>
</evidence>
<dbReference type="GO" id="GO:0098869">
    <property type="term" value="P:cellular oxidant detoxification"/>
    <property type="evidence" value="ECO:0007669"/>
    <property type="project" value="InterPro"/>
</dbReference>
<feature type="transmembrane region" description="Helical" evidence="2">
    <location>
        <begin position="47"/>
        <end position="69"/>
    </location>
</feature>
<dbReference type="OrthoDB" id="1888446at2759"/>
<proteinExistence type="predicted"/>
<organism evidence="3 4">
    <name type="scientific">Lupinus albus</name>
    <name type="common">White lupine</name>
    <name type="synonym">Lupinus termis</name>
    <dbReference type="NCBI Taxonomy" id="3870"/>
    <lineage>
        <taxon>Eukaryota</taxon>
        <taxon>Viridiplantae</taxon>
        <taxon>Streptophyta</taxon>
        <taxon>Embryophyta</taxon>
        <taxon>Tracheophyta</taxon>
        <taxon>Spermatophyta</taxon>
        <taxon>Magnoliopsida</taxon>
        <taxon>eudicotyledons</taxon>
        <taxon>Gunneridae</taxon>
        <taxon>Pentapetalae</taxon>
        <taxon>rosids</taxon>
        <taxon>fabids</taxon>
        <taxon>Fabales</taxon>
        <taxon>Fabaceae</taxon>
        <taxon>Papilionoideae</taxon>
        <taxon>50 kb inversion clade</taxon>
        <taxon>genistoids sensu lato</taxon>
        <taxon>core genistoids</taxon>
        <taxon>Genisteae</taxon>
        <taxon>Lupinus</taxon>
    </lineage>
</organism>
<comment type="caution">
    <text evidence="3">The sequence shown here is derived from an EMBL/GenBank/DDBJ whole genome shotgun (WGS) entry which is preliminary data.</text>
</comment>
<dbReference type="Proteomes" id="UP000447434">
    <property type="component" value="Chromosome 4"/>
</dbReference>
<keyword evidence="2" id="KW-1133">Transmembrane helix</keyword>
<reference evidence="4" key="1">
    <citation type="journal article" date="2020" name="Nat. Commun.">
        <title>Genome sequence of the cluster root forming white lupin.</title>
        <authorList>
            <person name="Hufnagel B."/>
            <person name="Marques A."/>
            <person name="Soriano A."/>
            <person name="Marques L."/>
            <person name="Divol F."/>
            <person name="Doumas P."/>
            <person name="Sallet E."/>
            <person name="Mancinotti D."/>
            <person name="Carrere S."/>
            <person name="Marande W."/>
            <person name="Arribat S."/>
            <person name="Keller J."/>
            <person name="Huneau C."/>
            <person name="Blein T."/>
            <person name="Aime D."/>
            <person name="Laguerre M."/>
            <person name="Taylor J."/>
            <person name="Schubert V."/>
            <person name="Nelson M."/>
            <person name="Geu-Flores F."/>
            <person name="Crespi M."/>
            <person name="Gallardo-Guerrero K."/>
            <person name="Delaux P.-M."/>
            <person name="Salse J."/>
            <person name="Berges H."/>
            <person name="Guyot R."/>
            <person name="Gouzy J."/>
            <person name="Peret B."/>
        </authorList>
    </citation>
    <scope>NUCLEOTIDE SEQUENCE [LARGE SCALE GENOMIC DNA]</scope>
    <source>
        <strain evidence="4">cv. Amiga</strain>
    </source>
</reference>
<gene>
    <name evidence="3" type="ORF">Lalb_Chr04g0252571</name>
</gene>
<evidence type="ECO:0000313" key="3">
    <source>
        <dbReference type="EMBL" id="KAE9615181.1"/>
    </source>
</evidence>
<name>A0A6A4QMF6_LUPAL</name>
<dbReference type="PANTHER" id="PTHR34283">
    <property type="entry name" value="PROTEIN RESPONSE TO LOW SULFUR 1"/>
    <property type="match status" value="1"/>
</dbReference>
<accession>A0A6A4QMF6</accession>
<dbReference type="InterPro" id="IPR039282">
    <property type="entry name" value="LSU"/>
</dbReference>
<keyword evidence="4" id="KW-1185">Reference proteome</keyword>
<sequence length="186" mass="21530">MHTADSMNLDTPNFNSLYIIFINLSSVFIPIRCYCIPNKTNFSNQNYVVYSFLNLNFTTTTMMALIGIVENRNMKKKMTKTTEADETASLELKRRNDELEEELRKSKEREEQIQRQLHAAWERLRVAEEAEERLCTQLGDLEAEGVYQARQYHARIVSLMEQLSRTNSLLNNNTINASSISVPLSL</sequence>
<dbReference type="Pfam" id="PF24980">
    <property type="entry name" value="LSU"/>
    <property type="match status" value="1"/>
</dbReference>